<keyword evidence="1" id="KW-0812">Transmembrane</keyword>
<feature type="transmembrane region" description="Helical" evidence="1">
    <location>
        <begin position="91"/>
        <end position="112"/>
    </location>
</feature>
<evidence type="ECO:0000313" key="2">
    <source>
        <dbReference type="EMBL" id="MBB6480431.1"/>
    </source>
</evidence>
<gene>
    <name evidence="2" type="ORF">HNR50_002094</name>
</gene>
<feature type="transmembrane region" description="Helical" evidence="1">
    <location>
        <begin position="38"/>
        <end position="61"/>
    </location>
</feature>
<evidence type="ECO:0000256" key="1">
    <source>
        <dbReference type="SAM" id="Phobius"/>
    </source>
</evidence>
<dbReference type="Proteomes" id="UP000587760">
    <property type="component" value="Unassembled WGS sequence"/>
</dbReference>
<evidence type="ECO:0000313" key="3">
    <source>
        <dbReference type="Proteomes" id="UP000587760"/>
    </source>
</evidence>
<keyword evidence="1" id="KW-0472">Membrane</keyword>
<name>A0A841RAP6_9SPIO</name>
<dbReference type="AlphaFoldDB" id="A0A841RAP6"/>
<accession>A0A841RAP6</accession>
<proteinExistence type="predicted"/>
<feature type="transmembrane region" description="Helical" evidence="1">
    <location>
        <begin position="118"/>
        <end position="136"/>
    </location>
</feature>
<comment type="caution">
    <text evidence="2">The sequence shown here is derived from an EMBL/GenBank/DDBJ whole genome shotgun (WGS) entry which is preliminary data.</text>
</comment>
<reference evidence="2 3" key="1">
    <citation type="submission" date="2020-08" db="EMBL/GenBank/DDBJ databases">
        <title>Genomic Encyclopedia of Type Strains, Phase IV (KMG-IV): sequencing the most valuable type-strain genomes for metagenomic binning, comparative biology and taxonomic classification.</title>
        <authorList>
            <person name="Goeker M."/>
        </authorList>
    </citation>
    <scope>NUCLEOTIDE SEQUENCE [LARGE SCALE GENOMIC DNA]</scope>
    <source>
        <strain evidence="2 3">DSM 2461</strain>
    </source>
</reference>
<sequence>MDKKKLLTLIWIGDIFTKPIYLFIAWQQYNAGLMEPEIIPMISYIFLGVGIAAAIGGILVIRELSKRDSALFSLYSRFYSQSPGGTGGDPLFGLYTVGLGLVETSSLFALVSYLSTGALRPSLIMVGVWFVAWFFSRPVISE</sequence>
<keyword evidence="1" id="KW-1133">Transmembrane helix</keyword>
<dbReference type="EMBL" id="JACHGJ010000003">
    <property type="protein sequence ID" value="MBB6480431.1"/>
    <property type="molecule type" value="Genomic_DNA"/>
</dbReference>
<feature type="transmembrane region" description="Helical" evidence="1">
    <location>
        <begin position="7"/>
        <end position="26"/>
    </location>
</feature>
<protein>
    <submittedName>
        <fullName evidence="2">F0F1-type ATP synthase membrane subunit c/vacuolar-type H+-ATPase subunit K</fullName>
    </submittedName>
</protein>
<organism evidence="2 3">
    <name type="scientific">Spirochaeta isovalerica</name>
    <dbReference type="NCBI Taxonomy" id="150"/>
    <lineage>
        <taxon>Bacteria</taxon>
        <taxon>Pseudomonadati</taxon>
        <taxon>Spirochaetota</taxon>
        <taxon>Spirochaetia</taxon>
        <taxon>Spirochaetales</taxon>
        <taxon>Spirochaetaceae</taxon>
        <taxon>Spirochaeta</taxon>
    </lineage>
</organism>
<dbReference type="RefSeq" id="WP_184746653.1">
    <property type="nucleotide sequence ID" value="NZ_JACHGJ010000003.1"/>
</dbReference>
<keyword evidence="3" id="KW-1185">Reference proteome</keyword>